<protein>
    <recommendedName>
        <fullName evidence="6">Ribonuclease VapC</fullName>
        <shortName evidence="6">RNase VapC</shortName>
        <ecNumber evidence="6">3.1.-.-</ecNumber>
    </recommendedName>
    <alternativeName>
        <fullName evidence="6">Toxin VapC</fullName>
    </alternativeName>
</protein>
<dbReference type="InterPro" id="IPR044153">
    <property type="entry name" value="PIN_Pae0151-like"/>
</dbReference>
<dbReference type="PANTHER" id="PTHR35901:SF1">
    <property type="entry name" value="EXONUCLEASE VAPC9"/>
    <property type="match status" value="1"/>
</dbReference>
<dbReference type="RefSeq" id="WP_007321046.1">
    <property type="nucleotide sequence ID" value="NZ_BAEE01000025.1"/>
</dbReference>
<dbReference type="AlphaFoldDB" id="G7GZE4"/>
<evidence type="ECO:0000259" key="7">
    <source>
        <dbReference type="Pfam" id="PF01850"/>
    </source>
</evidence>
<dbReference type="STRING" id="1073574.GOARA_025_00150"/>
<keyword evidence="3 6" id="KW-0479">Metal-binding</keyword>
<evidence type="ECO:0000256" key="1">
    <source>
        <dbReference type="ARBA" id="ARBA00022649"/>
    </source>
</evidence>
<dbReference type="Gene3D" id="3.40.50.1010">
    <property type="entry name" value="5'-nuclease"/>
    <property type="match status" value="1"/>
</dbReference>
<dbReference type="HAMAP" id="MF_00265">
    <property type="entry name" value="VapC_Nob1"/>
    <property type="match status" value="1"/>
</dbReference>
<dbReference type="GO" id="GO:0004540">
    <property type="term" value="F:RNA nuclease activity"/>
    <property type="evidence" value="ECO:0007669"/>
    <property type="project" value="InterPro"/>
</dbReference>
<comment type="similarity">
    <text evidence="6">Belongs to the PINc/VapC protein family.</text>
</comment>
<gene>
    <name evidence="6" type="primary">vapC</name>
    <name evidence="8" type="ORF">GOARA_025_00150</name>
</gene>
<keyword evidence="5 6" id="KW-0460">Magnesium</keyword>
<evidence type="ECO:0000256" key="5">
    <source>
        <dbReference type="ARBA" id="ARBA00022842"/>
    </source>
</evidence>
<dbReference type="SUPFAM" id="SSF88723">
    <property type="entry name" value="PIN domain-like"/>
    <property type="match status" value="1"/>
</dbReference>
<dbReference type="EC" id="3.1.-.-" evidence="6"/>
<dbReference type="EMBL" id="BAEE01000025">
    <property type="protein sequence ID" value="GAB08969.1"/>
    <property type="molecule type" value="Genomic_DNA"/>
</dbReference>
<reference evidence="8 9" key="1">
    <citation type="submission" date="2011-11" db="EMBL/GenBank/DDBJ databases">
        <title>Whole genome shotgun sequence of Gordonia araii NBRC 100433.</title>
        <authorList>
            <person name="Yoshida Y."/>
            <person name="Hosoyama A."/>
            <person name="Tsuchikane K."/>
            <person name="Katsumata H."/>
            <person name="Yamazaki S."/>
            <person name="Fujita N."/>
        </authorList>
    </citation>
    <scope>NUCLEOTIDE SEQUENCE [LARGE SCALE GENOMIC DNA]</scope>
    <source>
        <strain evidence="8 9">NBRC 100433</strain>
    </source>
</reference>
<comment type="caution">
    <text evidence="8">The sequence shown here is derived from an EMBL/GenBank/DDBJ whole genome shotgun (WGS) entry which is preliminary data.</text>
</comment>
<organism evidence="8 9">
    <name type="scientific">Gordonia araii NBRC 100433</name>
    <dbReference type="NCBI Taxonomy" id="1073574"/>
    <lineage>
        <taxon>Bacteria</taxon>
        <taxon>Bacillati</taxon>
        <taxon>Actinomycetota</taxon>
        <taxon>Actinomycetes</taxon>
        <taxon>Mycobacteriales</taxon>
        <taxon>Gordoniaceae</taxon>
        <taxon>Gordonia</taxon>
    </lineage>
</organism>
<dbReference type="InterPro" id="IPR022907">
    <property type="entry name" value="VapC_family"/>
</dbReference>
<dbReference type="Pfam" id="PF01850">
    <property type="entry name" value="PIN"/>
    <property type="match status" value="1"/>
</dbReference>
<feature type="binding site" evidence="6">
    <location>
        <position position="95"/>
    </location>
    <ligand>
        <name>Mg(2+)</name>
        <dbReference type="ChEBI" id="CHEBI:18420"/>
    </ligand>
</feature>
<feature type="domain" description="PIN" evidence="7">
    <location>
        <begin position="4"/>
        <end position="119"/>
    </location>
</feature>
<evidence type="ECO:0000313" key="9">
    <source>
        <dbReference type="Proteomes" id="UP000035088"/>
    </source>
</evidence>
<dbReference type="InterPro" id="IPR051619">
    <property type="entry name" value="TypeII_TA_RNase_PINc/VapC"/>
</dbReference>
<sequence>MRRVIDSSALIDAILPTTRQDRALAAMADAELWSPAIVDLEVASALWRLARTGQISAAEADSGVDALQTAPIRRVDDTAVVGEAWRLRESVRVSDAFYVACARLLNADLITSDARLSRAHDLRITVVLLR</sequence>
<comment type="cofactor">
    <cofactor evidence="6">
        <name>Mg(2+)</name>
        <dbReference type="ChEBI" id="CHEBI:18420"/>
    </cofactor>
</comment>
<dbReference type="GO" id="GO:0090729">
    <property type="term" value="F:toxin activity"/>
    <property type="evidence" value="ECO:0007669"/>
    <property type="project" value="UniProtKB-KW"/>
</dbReference>
<keyword evidence="6" id="KW-0800">Toxin</keyword>
<keyword evidence="4 6" id="KW-0378">Hydrolase</keyword>
<comment type="function">
    <text evidence="6">Toxic component of a toxin-antitoxin (TA) system. An RNase.</text>
</comment>
<dbReference type="InterPro" id="IPR002716">
    <property type="entry name" value="PIN_dom"/>
</dbReference>
<keyword evidence="1 6" id="KW-1277">Toxin-antitoxin system</keyword>
<dbReference type="PANTHER" id="PTHR35901">
    <property type="entry name" value="RIBONUCLEASE VAPC3"/>
    <property type="match status" value="1"/>
</dbReference>
<evidence type="ECO:0000313" key="8">
    <source>
        <dbReference type="EMBL" id="GAB08969.1"/>
    </source>
</evidence>
<proteinExistence type="inferred from homology"/>
<evidence type="ECO:0000256" key="6">
    <source>
        <dbReference type="HAMAP-Rule" id="MF_00265"/>
    </source>
</evidence>
<name>G7GZE4_9ACTN</name>
<keyword evidence="9" id="KW-1185">Reference proteome</keyword>
<accession>G7GZE4</accession>
<dbReference type="CDD" id="cd09873">
    <property type="entry name" value="PIN_Pae0151-like"/>
    <property type="match status" value="1"/>
</dbReference>
<dbReference type="GO" id="GO:0016787">
    <property type="term" value="F:hydrolase activity"/>
    <property type="evidence" value="ECO:0007669"/>
    <property type="project" value="UniProtKB-KW"/>
</dbReference>
<feature type="binding site" evidence="6">
    <location>
        <position position="6"/>
    </location>
    <ligand>
        <name>Mg(2+)</name>
        <dbReference type="ChEBI" id="CHEBI:18420"/>
    </ligand>
</feature>
<keyword evidence="2 6" id="KW-0540">Nuclease</keyword>
<dbReference type="OrthoDB" id="4377304at2"/>
<dbReference type="Proteomes" id="UP000035088">
    <property type="component" value="Unassembled WGS sequence"/>
</dbReference>
<evidence type="ECO:0000256" key="3">
    <source>
        <dbReference type="ARBA" id="ARBA00022723"/>
    </source>
</evidence>
<dbReference type="GO" id="GO:0000287">
    <property type="term" value="F:magnesium ion binding"/>
    <property type="evidence" value="ECO:0007669"/>
    <property type="project" value="UniProtKB-UniRule"/>
</dbReference>
<evidence type="ECO:0000256" key="2">
    <source>
        <dbReference type="ARBA" id="ARBA00022722"/>
    </source>
</evidence>
<evidence type="ECO:0000256" key="4">
    <source>
        <dbReference type="ARBA" id="ARBA00022801"/>
    </source>
</evidence>
<dbReference type="InterPro" id="IPR029060">
    <property type="entry name" value="PIN-like_dom_sf"/>
</dbReference>